<dbReference type="AlphaFoldDB" id="A0A6I4UI28"/>
<dbReference type="Proteomes" id="UP000548685">
    <property type="component" value="Unassembled WGS sequence"/>
</dbReference>
<gene>
    <name evidence="2" type="ORF">FHS52_001018</name>
    <name evidence="3" type="ORF">GRI59_01555</name>
</gene>
<feature type="signal peptide" evidence="1">
    <location>
        <begin position="1"/>
        <end position="22"/>
    </location>
</feature>
<accession>A0A6I4UI28</accession>
<keyword evidence="5" id="KW-1185">Reference proteome</keyword>
<protein>
    <recommendedName>
        <fullName evidence="6">DUF3617 family protein</fullName>
    </recommendedName>
</protein>
<sequence length="158" mass="16603">MRKFHILMTAAATVLLGSSAFAQSFTYDVVWEPVDFVGGMTGSDGQPTGGAGIVSGTYATKFSDGTTQKGSVRCIGQDQPDNALFDLHFSCTTKDSSGTASLIYGCNYLGKPGPETPLGCVGGIEAMTGEAAKRRGALTMEWYSDTNARGTGQWYGDK</sequence>
<reference evidence="3 4" key="1">
    <citation type="submission" date="2019-12" db="EMBL/GenBank/DDBJ databases">
        <title>Genomic-based taxomic classification of the family Erythrobacteraceae.</title>
        <authorList>
            <person name="Xu L."/>
        </authorList>
    </citation>
    <scope>NUCLEOTIDE SEQUENCE [LARGE SCALE GENOMIC DNA]</scope>
    <source>
        <strain evidence="3 4">JCM 10282</strain>
    </source>
</reference>
<evidence type="ECO:0000313" key="2">
    <source>
        <dbReference type="EMBL" id="MBB3775075.1"/>
    </source>
</evidence>
<comment type="caution">
    <text evidence="3">The sequence shown here is derived from an EMBL/GenBank/DDBJ whole genome shotgun (WGS) entry which is preliminary data.</text>
</comment>
<evidence type="ECO:0000313" key="5">
    <source>
        <dbReference type="Proteomes" id="UP000548685"/>
    </source>
</evidence>
<dbReference type="RefSeq" id="WP_160759442.1">
    <property type="nucleotide sequence ID" value="NZ_BAAADZ010000002.1"/>
</dbReference>
<organism evidence="3 4">
    <name type="scientific">Erythrobacter ramosus</name>
    <dbReference type="NCBI Taxonomy" id="35811"/>
    <lineage>
        <taxon>Bacteria</taxon>
        <taxon>Pseudomonadati</taxon>
        <taxon>Pseudomonadota</taxon>
        <taxon>Alphaproteobacteria</taxon>
        <taxon>Sphingomonadales</taxon>
        <taxon>Erythrobacteraceae</taxon>
        <taxon>Erythrobacter/Porphyrobacter group</taxon>
        <taxon>Erythrobacter</taxon>
    </lineage>
</organism>
<dbReference type="EMBL" id="WTYB01000001">
    <property type="protein sequence ID" value="MXP37297.1"/>
    <property type="molecule type" value="Genomic_DNA"/>
</dbReference>
<evidence type="ECO:0008006" key="6">
    <source>
        <dbReference type="Google" id="ProtNLM"/>
    </source>
</evidence>
<feature type="chain" id="PRO_5026192400" description="DUF3617 family protein" evidence="1">
    <location>
        <begin position="23"/>
        <end position="158"/>
    </location>
</feature>
<evidence type="ECO:0000256" key="1">
    <source>
        <dbReference type="SAM" id="SignalP"/>
    </source>
</evidence>
<name>A0A6I4UI28_9SPHN</name>
<dbReference type="EMBL" id="JACICE010000001">
    <property type="protein sequence ID" value="MBB3775075.1"/>
    <property type="molecule type" value="Genomic_DNA"/>
</dbReference>
<evidence type="ECO:0000313" key="4">
    <source>
        <dbReference type="Proteomes" id="UP000430021"/>
    </source>
</evidence>
<dbReference type="OrthoDB" id="7594906at2"/>
<dbReference type="Proteomes" id="UP000430021">
    <property type="component" value="Unassembled WGS sequence"/>
</dbReference>
<reference evidence="2 5" key="2">
    <citation type="submission" date="2020-08" db="EMBL/GenBank/DDBJ databases">
        <title>Genomic Encyclopedia of Type Strains, Phase IV (KMG-IV): sequencing the most valuable type-strain genomes for metagenomic binning, comparative biology and taxonomic classification.</title>
        <authorList>
            <person name="Goeker M."/>
        </authorList>
    </citation>
    <scope>NUCLEOTIDE SEQUENCE [LARGE SCALE GENOMIC DNA]</scope>
    <source>
        <strain evidence="2 5">DSM 8510</strain>
    </source>
</reference>
<evidence type="ECO:0000313" key="3">
    <source>
        <dbReference type="EMBL" id="MXP37297.1"/>
    </source>
</evidence>
<keyword evidence="1" id="KW-0732">Signal</keyword>
<proteinExistence type="predicted"/>